<dbReference type="InterPro" id="IPR036388">
    <property type="entry name" value="WH-like_DNA-bd_sf"/>
</dbReference>
<dbReference type="InterPro" id="IPR029016">
    <property type="entry name" value="GAF-like_dom_sf"/>
</dbReference>
<dbReference type="SUPFAM" id="SSF55781">
    <property type="entry name" value="GAF domain-like"/>
    <property type="match status" value="1"/>
</dbReference>
<protein>
    <submittedName>
        <fullName evidence="6">IclR family transcriptional regulator</fullName>
    </submittedName>
</protein>
<evidence type="ECO:0000256" key="1">
    <source>
        <dbReference type="ARBA" id="ARBA00023015"/>
    </source>
</evidence>
<evidence type="ECO:0000259" key="4">
    <source>
        <dbReference type="PROSITE" id="PS51077"/>
    </source>
</evidence>
<dbReference type="InterPro" id="IPR014757">
    <property type="entry name" value="Tscrpt_reg_IclR_C"/>
</dbReference>
<dbReference type="GO" id="GO:0045892">
    <property type="term" value="P:negative regulation of DNA-templated transcription"/>
    <property type="evidence" value="ECO:0007669"/>
    <property type="project" value="TreeGrafter"/>
</dbReference>
<dbReference type="FunFam" id="1.10.10.10:FF:000056">
    <property type="entry name" value="IclR family transcriptional regulator"/>
    <property type="match status" value="1"/>
</dbReference>
<dbReference type="InterPro" id="IPR050707">
    <property type="entry name" value="HTH_MetabolicPath_Reg"/>
</dbReference>
<accession>A0A4V3F3M1</accession>
<comment type="caution">
    <text evidence="6">The sequence shown here is derived from an EMBL/GenBank/DDBJ whole genome shotgun (WGS) entry which is preliminary data.</text>
</comment>
<dbReference type="PROSITE" id="PS51077">
    <property type="entry name" value="HTH_ICLR"/>
    <property type="match status" value="1"/>
</dbReference>
<keyword evidence="3" id="KW-0804">Transcription</keyword>
<dbReference type="Proteomes" id="UP000295380">
    <property type="component" value="Unassembled WGS sequence"/>
</dbReference>
<evidence type="ECO:0000259" key="5">
    <source>
        <dbReference type="PROSITE" id="PS51078"/>
    </source>
</evidence>
<reference evidence="6 7" key="1">
    <citation type="submission" date="2019-03" db="EMBL/GenBank/DDBJ databases">
        <title>Genomic Encyclopedia of Type Strains, Phase IV (KMG-IV): sequencing the most valuable type-strain genomes for metagenomic binning, comparative biology and taxonomic classification.</title>
        <authorList>
            <person name="Goeker M."/>
        </authorList>
    </citation>
    <scope>NUCLEOTIDE SEQUENCE [LARGE SCALE GENOMIC DNA]</scope>
    <source>
        <strain evidence="6 7">DSM 6770</strain>
    </source>
</reference>
<dbReference type="PROSITE" id="PS51078">
    <property type="entry name" value="ICLR_ED"/>
    <property type="match status" value="1"/>
</dbReference>
<dbReference type="OrthoDB" id="9807558at2"/>
<dbReference type="InterPro" id="IPR005471">
    <property type="entry name" value="Tscrpt_reg_IclR_N"/>
</dbReference>
<sequence>MAGSLIERTLRVLETLSSEPEGIPLQHLAAHLEIPKSAAHRICNELMRLGYVRQEARTGHYRLSTRLIALGFRYLGSTGASDVLQPILDRLAAETGELVRLGVIEGDRQTWIAKAQGTHTGLRYDPDMGREAPLRYTASGQAWLASLDNPAALALLDRQGGHDPEHFGPNAPRTDAELLECLDLARERGYTCCIDSSALGTSAFGAVIRHPIQGHTIGVISVAGPSVRLTEARMHELAPKLLQAVEELSHCSQASQLFSE</sequence>
<dbReference type="EMBL" id="SOBR01000004">
    <property type="protein sequence ID" value="TDU21936.1"/>
    <property type="molecule type" value="Genomic_DNA"/>
</dbReference>
<evidence type="ECO:0000313" key="7">
    <source>
        <dbReference type="Proteomes" id="UP000295380"/>
    </source>
</evidence>
<dbReference type="InterPro" id="IPR036390">
    <property type="entry name" value="WH_DNA-bd_sf"/>
</dbReference>
<organism evidence="6 7">
    <name type="scientific">Chromohalobacter marismortui</name>
    <dbReference type="NCBI Taxonomy" id="42055"/>
    <lineage>
        <taxon>Bacteria</taxon>
        <taxon>Pseudomonadati</taxon>
        <taxon>Pseudomonadota</taxon>
        <taxon>Gammaproteobacteria</taxon>
        <taxon>Oceanospirillales</taxon>
        <taxon>Halomonadaceae</taxon>
        <taxon>Chromohalobacter</taxon>
    </lineage>
</organism>
<dbReference type="SMART" id="SM00346">
    <property type="entry name" value="HTH_ICLR"/>
    <property type="match status" value="1"/>
</dbReference>
<dbReference type="PANTHER" id="PTHR30136:SF35">
    <property type="entry name" value="HTH-TYPE TRANSCRIPTIONAL REGULATOR RV1719"/>
    <property type="match status" value="1"/>
</dbReference>
<keyword evidence="7" id="KW-1185">Reference proteome</keyword>
<feature type="domain" description="IclR-ED" evidence="5">
    <location>
        <begin position="66"/>
        <end position="254"/>
    </location>
</feature>
<dbReference type="Gene3D" id="3.30.450.40">
    <property type="match status" value="1"/>
</dbReference>
<dbReference type="PANTHER" id="PTHR30136">
    <property type="entry name" value="HELIX-TURN-HELIX TRANSCRIPTIONAL REGULATOR, ICLR FAMILY"/>
    <property type="match status" value="1"/>
</dbReference>
<proteinExistence type="predicted"/>
<evidence type="ECO:0000313" key="6">
    <source>
        <dbReference type="EMBL" id="TDU21936.1"/>
    </source>
</evidence>
<gene>
    <name evidence="6" type="ORF">C8E00_104116</name>
</gene>
<dbReference type="AlphaFoldDB" id="A0A4V3F3M1"/>
<name>A0A4V3F3M1_9GAMM</name>
<keyword evidence="2" id="KW-0238">DNA-binding</keyword>
<dbReference type="GO" id="GO:0003677">
    <property type="term" value="F:DNA binding"/>
    <property type="evidence" value="ECO:0007669"/>
    <property type="project" value="UniProtKB-KW"/>
</dbReference>
<dbReference type="Pfam" id="PF01614">
    <property type="entry name" value="IclR_C"/>
    <property type="match status" value="1"/>
</dbReference>
<dbReference type="GO" id="GO:0003700">
    <property type="term" value="F:DNA-binding transcription factor activity"/>
    <property type="evidence" value="ECO:0007669"/>
    <property type="project" value="TreeGrafter"/>
</dbReference>
<feature type="domain" description="HTH iclR-type" evidence="4">
    <location>
        <begin position="3"/>
        <end position="65"/>
    </location>
</feature>
<evidence type="ECO:0000256" key="3">
    <source>
        <dbReference type="ARBA" id="ARBA00023163"/>
    </source>
</evidence>
<dbReference type="Pfam" id="PF09339">
    <property type="entry name" value="HTH_IclR"/>
    <property type="match status" value="1"/>
</dbReference>
<dbReference type="SUPFAM" id="SSF46785">
    <property type="entry name" value="Winged helix' DNA-binding domain"/>
    <property type="match status" value="1"/>
</dbReference>
<dbReference type="RefSeq" id="WP_133697345.1">
    <property type="nucleotide sequence ID" value="NZ_SOBR01000004.1"/>
</dbReference>
<evidence type="ECO:0000256" key="2">
    <source>
        <dbReference type="ARBA" id="ARBA00023125"/>
    </source>
</evidence>
<dbReference type="Gene3D" id="1.10.10.10">
    <property type="entry name" value="Winged helix-like DNA-binding domain superfamily/Winged helix DNA-binding domain"/>
    <property type="match status" value="1"/>
</dbReference>
<keyword evidence="1" id="KW-0805">Transcription regulation</keyword>